<evidence type="ECO:0000256" key="13">
    <source>
        <dbReference type="ARBA" id="ARBA00023242"/>
    </source>
</evidence>
<evidence type="ECO:0000256" key="1">
    <source>
        <dbReference type="ARBA" id="ARBA00004324"/>
    </source>
</evidence>
<gene>
    <name evidence="22" type="ORF">Celaphus_00002211</name>
</gene>
<evidence type="ECO:0000259" key="21">
    <source>
        <dbReference type="PROSITE" id="PS50917"/>
    </source>
</evidence>
<reference evidence="22 23" key="1">
    <citation type="journal article" date="2018" name="Mol. Genet. Genomics">
        <title>The red deer Cervus elaphus genome CerEla1.0: sequencing, annotating, genes, and chromosomes.</title>
        <authorList>
            <person name="Bana N.A."/>
            <person name="Nyiri A."/>
            <person name="Nagy J."/>
            <person name="Frank K."/>
            <person name="Nagy T."/>
            <person name="Steger V."/>
            <person name="Schiller M."/>
            <person name="Lakatos P."/>
            <person name="Sugar L."/>
            <person name="Horn P."/>
            <person name="Barta E."/>
            <person name="Orosz L."/>
        </authorList>
    </citation>
    <scope>NUCLEOTIDE SEQUENCE [LARGE SCALE GENOMIC DNA]</scope>
    <source>
        <strain evidence="22">Hungarian</strain>
    </source>
</reference>
<evidence type="ECO:0000256" key="17">
    <source>
        <dbReference type="ARBA" id="ARBA00083977"/>
    </source>
</evidence>
<dbReference type="OrthoDB" id="10050565at2759"/>
<dbReference type="SMART" id="SM00360">
    <property type="entry name" value="RRM"/>
    <property type="match status" value="3"/>
</dbReference>
<evidence type="ECO:0000256" key="7">
    <source>
        <dbReference type="ARBA" id="ARBA00022553"/>
    </source>
</evidence>
<dbReference type="FunFam" id="3.30.70.330:FF:000195">
    <property type="entry name" value="RNA binding motif protein 15"/>
    <property type="match status" value="1"/>
</dbReference>
<keyword evidence="9" id="KW-0832">Ubl conjugation</keyword>
<keyword evidence="13" id="KW-0539">Nucleus</keyword>
<dbReference type="InterPro" id="IPR010912">
    <property type="entry name" value="SPOC_met"/>
</dbReference>
<dbReference type="InterPro" id="IPR016194">
    <property type="entry name" value="SPOC-like_C_dom_sf"/>
</dbReference>
<sequence>MKGKERSPVKPKRSRGGEDSTSRGERSKKLGGSGGSNGSSSGKTDGGGGSRRSLHLDKSSSRGGSREYDTGGGSSSSRLHSYSSPSTKNSSGGGESRSSSRGGGGESRSSGAASSAPGGGDGGEYKTLKISELGSQLSDEAVEDGLFHEFKRFGDVSVKISHLSGSGSGDERVAFVNFRRPEDARAAKHARGRLVLYDRPLKIEAVYVSRRRSRSPLDKDSYPPSASVVGSSVGGHRHPPGGGGGGQRSLSPGGAALGYRDYRLQQLALGRLPPPPPPPLPRDLERERDYSFYERVRPAYSLEPRVGTGAGAAPFREVDEISPEDDQRANRTLFLGNLDITVTESDLRRAFDRFGVITEVDIKRPSRGQTSTYGFLKFENLDMSHRAKLAMSGKIIIRNPIKIGYGKATPTTRLWVGGLGPWVPLAALAREFDRFGTIRTIDYRKGDSWAYIQYESLDAAHAAWTHMRGFPLGGPDRRLRVDFADTEHRYQQQYLQPLPLTHYELVTDTFGHRAPDPLRGARDRTPPLLYRDRDRDLYPDSDWVPPPPPVRERSTRTAATAVPAYEPLDSLDRRRDGWSLDRDRGDRDLPSSRDQPRKRRLPEESGGRHLDRSPESDRPRKRHCAPSPDRSPELGSSRDRYNSDNDRSSRLLLERPSPIRDRRGSLEKSQGDKRDRKNSASAERDKKHRTTASTEGKVAQLKITQRLRLDQPKLDEVTRRIKVAGPNGYAILLAVPGSSDSRSSSSSATSDTATSTQRPLRNLVSYLKQKQAAGVISLPVGGNKDKENTGVLHAFPPCEFSQQFLDSPAKALAKSEEDYLVMIIVRDCFSVFQPMVRRKGKLKRGDSMRLRSRRSRYLLIRKI</sequence>
<keyword evidence="5" id="KW-0488">Methylation</keyword>
<evidence type="ECO:0000256" key="16">
    <source>
        <dbReference type="ARBA" id="ARBA00075695"/>
    </source>
</evidence>
<dbReference type="CDD" id="cd12557">
    <property type="entry name" value="RRM3_RBM15"/>
    <property type="match status" value="1"/>
</dbReference>
<keyword evidence="8" id="KW-0677">Repeat</keyword>
<evidence type="ECO:0000256" key="4">
    <source>
        <dbReference type="ARBA" id="ARBA00005387"/>
    </source>
</evidence>
<dbReference type="GO" id="GO:0031965">
    <property type="term" value="C:nuclear membrane"/>
    <property type="evidence" value="ECO:0007669"/>
    <property type="project" value="UniProtKB-SubCell"/>
</dbReference>
<evidence type="ECO:0000313" key="22">
    <source>
        <dbReference type="EMBL" id="OWK04822.1"/>
    </source>
</evidence>
<dbReference type="CDD" id="cd12553">
    <property type="entry name" value="RRM1_RBM15"/>
    <property type="match status" value="1"/>
</dbReference>
<dbReference type="InterPro" id="IPR000504">
    <property type="entry name" value="RRM_dom"/>
</dbReference>
<dbReference type="GO" id="GO:0000381">
    <property type="term" value="P:regulation of alternative mRNA splicing, via spliceosome"/>
    <property type="evidence" value="ECO:0007669"/>
    <property type="project" value="UniProtKB-ARBA"/>
</dbReference>
<evidence type="ECO:0000256" key="12">
    <source>
        <dbReference type="ARBA" id="ARBA00023136"/>
    </source>
</evidence>
<evidence type="ECO:0000256" key="5">
    <source>
        <dbReference type="ARBA" id="ARBA00022481"/>
    </source>
</evidence>
<dbReference type="InterPro" id="IPR012677">
    <property type="entry name" value="Nucleotide-bd_a/b_plait_sf"/>
</dbReference>
<feature type="compositionally biased region" description="Basic and acidic residues" evidence="19">
    <location>
        <begin position="54"/>
        <end position="69"/>
    </location>
</feature>
<feature type="compositionally biased region" description="Basic and acidic residues" evidence="19">
    <location>
        <begin position="15"/>
        <end position="28"/>
    </location>
</feature>
<evidence type="ECO:0000256" key="14">
    <source>
        <dbReference type="ARBA" id="ARBA00066093"/>
    </source>
</evidence>
<evidence type="ECO:0000256" key="9">
    <source>
        <dbReference type="ARBA" id="ARBA00022843"/>
    </source>
</evidence>
<proteinExistence type="inferred from homology"/>
<dbReference type="InterPro" id="IPR034470">
    <property type="entry name" value="RBM15_RRM1"/>
</dbReference>
<feature type="compositionally biased region" description="Low complexity" evidence="19">
    <location>
        <begin position="738"/>
        <end position="756"/>
    </location>
</feature>
<evidence type="ECO:0000256" key="3">
    <source>
        <dbReference type="ARBA" id="ARBA00004642"/>
    </source>
</evidence>
<dbReference type="FunFam" id="3.30.70.330:FF:000112">
    <property type="entry name" value="RNA-binding motif protein 15"/>
    <property type="match status" value="1"/>
</dbReference>
<feature type="domain" description="RRM" evidence="20">
    <location>
        <begin position="412"/>
        <end position="486"/>
    </location>
</feature>
<feature type="domain" description="SPOC" evidence="21">
    <location>
        <begin position="649"/>
        <end position="828"/>
    </location>
</feature>
<dbReference type="FunFam" id="2.40.290.10:FF:000003">
    <property type="entry name" value="RNA-binding motif protein 15"/>
    <property type="match status" value="1"/>
</dbReference>
<dbReference type="GO" id="GO:0003723">
    <property type="term" value="F:RNA binding"/>
    <property type="evidence" value="ECO:0007669"/>
    <property type="project" value="UniProtKB-UniRule"/>
</dbReference>
<feature type="compositionally biased region" description="Basic and acidic residues" evidence="19">
    <location>
        <begin position="630"/>
        <end position="685"/>
    </location>
</feature>
<dbReference type="GO" id="GO:0016607">
    <property type="term" value="C:nuclear speck"/>
    <property type="evidence" value="ECO:0007669"/>
    <property type="project" value="UniProtKB-SubCell"/>
</dbReference>
<dbReference type="InterPro" id="IPR035979">
    <property type="entry name" value="RBD_domain_sf"/>
</dbReference>
<dbReference type="Pfam" id="PF07744">
    <property type="entry name" value="SPOC"/>
    <property type="match status" value="1"/>
</dbReference>
<dbReference type="EMBL" id="MKHE01000020">
    <property type="protein sequence ID" value="OWK04822.1"/>
    <property type="molecule type" value="Genomic_DNA"/>
</dbReference>
<evidence type="ECO:0000259" key="20">
    <source>
        <dbReference type="PROSITE" id="PS50102"/>
    </source>
</evidence>
<feature type="compositionally biased region" description="Basic and acidic residues" evidence="19">
    <location>
        <begin position="570"/>
        <end position="618"/>
    </location>
</feature>
<dbReference type="Gene3D" id="2.40.290.10">
    <property type="match status" value="1"/>
</dbReference>
<feature type="compositionally biased region" description="Low complexity" evidence="19">
    <location>
        <begin position="75"/>
        <end position="86"/>
    </location>
</feature>
<dbReference type="InterPro" id="IPR012921">
    <property type="entry name" value="SPOC_C"/>
</dbReference>
<feature type="domain" description="RRM" evidence="20">
    <location>
        <begin position="331"/>
        <end position="408"/>
    </location>
</feature>
<name>A0A212CG30_CEREH</name>
<keyword evidence="11" id="KW-0007">Acetylation</keyword>
<feature type="region of interest" description="Disordered" evidence="19">
    <location>
        <begin position="212"/>
        <end position="255"/>
    </location>
</feature>
<feature type="region of interest" description="Disordered" evidence="19">
    <location>
        <begin position="511"/>
        <end position="699"/>
    </location>
</feature>
<dbReference type="PANTHER" id="PTHR23189">
    <property type="entry name" value="RNA RECOGNITION MOTIF-CONTAINING"/>
    <property type="match status" value="1"/>
</dbReference>
<dbReference type="PROSITE" id="PS50917">
    <property type="entry name" value="SPOC"/>
    <property type="match status" value="1"/>
</dbReference>
<keyword evidence="12" id="KW-0472">Membrane</keyword>
<dbReference type="Gene3D" id="3.30.70.330">
    <property type="match status" value="3"/>
</dbReference>
<evidence type="ECO:0000256" key="6">
    <source>
        <dbReference type="ARBA" id="ARBA00022499"/>
    </source>
</evidence>
<keyword evidence="10 18" id="KW-0694">RNA-binding</keyword>
<dbReference type="AlphaFoldDB" id="A0A212CG30"/>
<feature type="compositionally biased region" description="Basic and acidic residues" evidence="19">
    <location>
        <begin position="511"/>
        <end position="538"/>
    </location>
</feature>
<comment type="subcellular location">
    <subcellularLocation>
        <location evidence="2">Nucleus membrane</location>
        <topology evidence="2">Peripheral membrane protein</topology>
    </subcellularLocation>
    <subcellularLocation>
        <location evidence="1">Nucleus speckle</location>
    </subcellularLocation>
    <subcellularLocation>
        <location evidence="3">Nucleus</location>
        <location evidence="3">Nucleoplasm</location>
    </subcellularLocation>
</comment>
<feature type="compositionally biased region" description="Gly residues" evidence="19">
    <location>
        <begin position="91"/>
        <end position="106"/>
    </location>
</feature>
<dbReference type="InterPro" id="IPR034473">
    <property type="entry name" value="RBM15_RRM3"/>
</dbReference>
<protein>
    <recommendedName>
        <fullName evidence="15">RNA-binding protein 15</fullName>
    </recommendedName>
    <alternativeName>
        <fullName evidence="17">One-twenty two protein 1</fullName>
    </alternativeName>
    <alternativeName>
        <fullName evidence="16">RNA-binding motif protein 15</fullName>
    </alternativeName>
</protein>
<organism evidence="22 23">
    <name type="scientific">Cervus elaphus hippelaphus</name>
    <name type="common">European red deer</name>
    <dbReference type="NCBI Taxonomy" id="46360"/>
    <lineage>
        <taxon>Eukaryota</taxon>
        <taxon>Metazoa</taxon>
        <taxon>Chordata</taxon>
        <taxon>Craniata</taxon>
        <taxon>Vertebrata</taxon>
        <taxon>Euteleostomi</taxon>
        <taxon>Mammalia</taxon>
        <taxon>Eutheria</taxon>
        <taxon>Laurasiatheria</taxon>
        <taxon>Artiodactyla</taxon>
        <taxon>Ruminantia</taxon>
        <taxon>Pecora</taxon>
        <taxon>Cervidae</taxon>
        <taxon>Cervinae</taxon>
        <taxon>Cervus</taxon>
    </lineage>
</organism>
<evidence type="ECO:0000256" key="18">
    <source>
        <dbReference type="PROSITE-ProRule" id="PRU00176"/>
    </source>
</evidence>
<dbReference type="SUPFAM" id="SSF100939">
    <property type="entry name" value="SPOC domain-like"/>
    <property type="match status" value="1"/>
</dbReference>
<evidence type="ECO:0000256" key="11">
    <source>
        <dbReference type="ARBA" id="ARBA00022990"/>
    </source>
</evidence>
<dbReference type="InterPro" id="IPR034472">
    <property type="entry name" value="RBM15_RRM2"/>
</dbReference>
<dbReference type="Proteomes" id="UP000242450">
    <property type="component" value="Chromosome 20"/>
</dbReference>
<evidence type="ECO:0000256" key="10">
    <source>
        <dbReference type="ARBA" id="ARBA00022884"/>
    </source>
</evidence>
<dbReference type="CDD" id="cd12555">
    <property type="entry name" value="RRM2_RBM15"/>
    <property type="match status" value="1"/>
</dbReference>
<keyword evidence="23" id="KW-1185">Reference proteome</keyword>
<dbReference type="SUPFAM" id="SSF54928">
    <property type="entry name" value="RNA-binding domain, RBD"/>
    <property type="match status" value="2"/>
</dbReference>
<evidence type="ECO:0000256" key="15">
    <source>
        <dbReference type="ARBA" id="ARBA00067849"/>
    </source>
</evidence>
<dbReference type="GO" id="GO:0045637">
    <property type="term" value="P:regulation of myeloid cell differentiation"/>
    <property type="evidence" value="ECO:0007669"/>
    <property type="project" value="UniProtKB-ARBA"/>
</dbReference>
<dbReference type="FunFam" id="3.30.70.330:FF:000181">
    <property type="entry name" value="RNA binding motif protein 15"/>
    <property type="match status" value="1"/>
</dbReference>
<keyword evidence="7" id="KW-0597">Phosphoprotein</keyword>
<dbReference type="PROSITE" id="PS50102">
    <property type="entry name" value="RRM"/>
    <property type="match status" value="3"/>
</dbReference>
<comment type="subunit">
    <text evidence="14">Component of the WMM complex, a N6-methyltransferase complex composed of a catalytic subcomplex, named MAC, and of an associated subcomplex, named MACOM. The MAC subcomplex is composed of METTL3 and METTL14. The MACOM subcomplex is composed of WTAP, ZC3H13, CBLL1/HAKAI, VIRMA, and, in some cases of RBM15 (RBM15 or RBM15B). Also a component of a MACOM-like complex, named WTAP complex, composed of WTAP, ZC3H13, CBLL1, VIRMA, RBM15, BCLAF1 and THRAP3. Interacts with RBPJ. Interacts (via SPOC domain) with SETD1B. Interacts with NXF1, the interaction is required to promote mRNA export. Interacts with SF3B1.</text>
</comment>
<feature type="region of interest" description="Disordered" evidence="19">
    <location>
        <begin position="1"/>
        <end position="126"/>
    </location>
</feature>
<comment type="caution">
    <text evidence="22">The sequence shown here is derived from an EMBL/GenBank/DDBJ whole genome shotgun (WGS) entry which is preliminary data.</text>
</comment>
<dbReference type="Pfam" id="PF00076">
    <property type="entry name" value="RRM_1"/>
    <property type="match status" value="2"/>
</dbReference>
<evidence type="ECO:0000256" key="2">
    <source>
        <dbReference type="ARBA" id="ARBA00004617"/>
    </source>
</evidence>
<evidence type="ECO:0000313" key="23">
    <source>
        <dbReference type="Proteomes" id="UP000242450"/>
    </source>
</evidence>
<feature type="domain" description="RRM" evidence="20">
    <location>
        <begin position="126"/>
        <end position="208"/>
    </location>
</feature>
<comment type="similarity">
    <text evidence="4">Belongs to the RRM Spen family.</text>
</comment>
<accession>A0A212CG30</accession>
<evidence type="ECO:0000256" key="19">
    <source>
        <dbReference type="SAM" id="MobiDB-lite"/>
    </source>
</evidence>
<evidence type="ECO:0000256" key="8">
    <source>
        <dbReference type="ARBA" id="ARBA00022737"/>
    </source>
</evidence>
<keyword evidence="6" id="KW-1017">Isopeptide bond</keyword>
<feature type="region of interest" description="Disordered" evidence="19">
    <location>
        <begin position="735"/>
        <end position="760"/>
    </location>
</feature>
<feature type="compositionally biased region" description="Low complexity" evidence="19">
    <location>
        <begin position="107"/>
        <end position="116"/>
    </location>
</feature>